<gene>
    <name evidence="1" type="ORF">A7U60_g4374</name>
</gene>
<evidence type="ECO:0000313" key="2">
    <source>
        <dbReference type="Proteomes" id="UP000757232"/>
    </source>
</evidence>
<evidence type="ECO:0000313" key="1">
    <source>
        <dbReference type="EMBL" id="OCB88466.1"/>
    </source>
</evidence>
<protein>
    <submittedName>
        <fullName evidence="1">Uncharacterized protein</fullName>
    </submittedName>
</protein>
<accession>A0A9Q5HYP6</accession>
<dbReference type="AlphaFoldDB" id="A0A9Q5HYP6"/>
<comment type="caution">
    <text evidence="1">The sequence shown here is derived from an EMBL/GenBank/DDBJ whole genome shotgun (WGS) entry which is preliminary data.</text>
</comment>
<organism evidence="1 2">
    <name type="scientific">Sanghuangporus baumii</name>
    <name type="common">Phellinus baumii</name>
    <dbReference type="NCBI Taxonomy" id="108892"/>
    <lineage>
        <taxon>Eukaryota</taxon>
        <taxon>Fungi</taxon>
        <taxon>Dikarya</taxon>
        <taxon>Basidiomycota</taxon>
        <taxon>Agaricomycotina</taxon>
        <taxon>Agaricomycetes</taxon>
        <taxon>Hymenochaetales</taxon>
        <taxon>Hymenochaetaceae</taxon>
        <taxon>Sanghuangporus</taxon>
    </lineage>
</organism>
<proteinExistence type="predicted"/>
<keyword evidence="2" id="KW-1185">Reference proteome</keyword>
<dbReference type="EMBL" id="LNZH02000178">
    <property type="protein sequence ID" value="OCB88466.1"/>
    <property type="molecule type" value="Genomic_DNA"/>
</dbReference>
<name>A0A9Q5HYP6_SANBA</name>
<reference evidence="1" key="1">
    <citation type="submission" date="2016-06" db="EMBL/GenBank/DDBJ databases">
        <title>Draft Genome sequence of the fungus Inonotus baumii.</title>
        <authorList>
            <person name="Zhu H."/>
            <person name="Lin W."/>
        </authorList>
    </citation>
    <scope>NUCLEOTIDE SEQUENCE</scope>
    <source>
        <strain evidence="1">821</strain>
    </source>
</reference>
<dbReference type="Proteomes" id="UP000757232">
    <property type="component" value="Unassembled WGS sequence"/>
</dbReference>
<sequence>MSNLASHGNPRILLDIEAFLLRAKFTGVNGAKYVIQFLDALAFVLISKPTAEVIAHADSAEAPTLYFFEWVGSHRS</sequence>